<dbReference type="HOGENOM" id="CLU_1682158_0_0_1"/>
<proteinExistence type="predicted"/>
<organism evidence="1">
    <name type="scientific">Rhizophagus irregularis (strain DAOM 181602 / DAOM 197198 / MUCL 43194)</name>
    <name type="common">Arbuscular mycorrhizal fungus</name>
    <name type="synonym">Glomus intraradices</name>
    <dbReference type="NCBI Taxonomy" id="747089"/>
    <lineage>
        <taxon>Eukaryota</taxon>
        <taxon>Fungi</taxon>
        <taxon>Fungi incertae sedis</taxon>
        <taxon>Mucoromycota</taxon>
        <taxon>Glomeromycotina</taxon>
        <taxon>Glomeromycetes</taxon>
        <taxon>Glomerales</taxon>
        <taxon>Glomeraceae</taxon>
        <taxon>Rhizophagus</taxon>
    </lineage>
</organism>
<gene>
    <name evidence="1" type="ORF">GLOINDRAFT_91540</name>
</gene>
<dbReference type="VEuPathDB" id="FungiDB:RhiirFUN_003128"/>
<sequence>YKVKVYVILEFVFETQNLRSSVSASFVLLFPIPNEKENLRFPPETIMNSLGLARDGAHGQRTLTERNLPDKRLNPLHETIIKTISQSSPSIIREHGFRLFRTIRAYWKNPSKKFYVGKLGMHMLKDQKNLGILNLKNRRLVKNRVYCDKLQNDFSRY</sequence>
<reference evidence="1" key="1">
    <citation type="submission" date="2013-07" db="EMBL/GenBank/DDBJ databases">
        <title>The genome of an arbuscular mycorrhizal fungus provides insights into the evolution of the oldest plant symbiosis.</title>
        <authorList>
            <consortium name="DOE Joint Genome Institute"/>
            <person name="Tisserant E."/>
            <person name="Malbreil M."/>
            <person name="Kuo A."/>
            <person name="Kohler A."/>
            <person name="Symeonidi A."/>
            <person name="Balestrini R."/>
            <person name="Charron P."/>
            <person name="Duensing N."/>
            <person name="Frei-dit-Frey N."/>
            <person name="Gianinazzi-Pearson V."/>
            <person name="Gilbert B."/>
            <person name="Handa Y."/>
            <person name="Hijri M."/>
            <person name="Kaul R."/>
            <person name="Kawaguchi M."/>
            <person name="Krajinski F."/>
            <person name="Lammers P."/>
            <person name="Lapierre D."/>
            <person name="Masclaux F.G."/>
            <person name="Murat C."/>
            <person name="Morin E."/>
            <person name="Ndikumana S."/>
            <person name="Pagni M."/>
            <person name="Petitpierre D."/>
            <person name="Requena N."/>
            <person name="Rosikiewicz P."/>
            <person name="Riley R."/>
            <person name="Saito K."/>
            <person name="San Clemente H."/>
            <person name="Shapiro H."/>
            <person name="van Tuinen D."/>
            <person name="Becard G."/>
            <person name="Bonfante P."/>
            <person name="Paszkowski U."/>
            <person name="Shachar-Hill Y."/>
            <person name="Young J.P."/>
            <person name="Sanders I.R."/>
            <person name="Henrissat B."/>
            <person name="Rensing S.A."/>
            <person name="Grigoriev I.V."/>
            <person name="Corradi N."/>
            <person name="Roux C."/>
            <person name="Martin F."/>
        </authorList>
    </citation>
    <scope>NUCLEOTIDE SEQUENCE</scope>
    <source>
        <strain evidence="1">DAOM 197198</strain>
    </source>
</reference>
<feature type="non-terminal residue" evidence="1">
    <location>
        <position position="1"/>
    </location>
</feature>
<protein>
    <submittedName>
        <fullName evidence="1">Uncharacterized protein</fullName>
    </submittedName>
</protein>
<evidence type="ECO:0000313" key="1">
    <source>
        <dbReference type="EMBL" id="ESA22169.1"/>
    </source>
</evidence>
<dbReference type="EMBL" id="KI275804">
    <property type="protein sequence ID" value="ESA22169.1"/>
    <property type="molecule type" value="Genomic_DNA"/>
</dbReference>
<dbReference type="AlphaFoldDB" id="U9UP34"/>
<accession>U9UP34</accession>
<name>U9UP34_RHIID</name>